<dbReference type="InterPro" id="IPR002933">
    <property type="entry name" value="Peptidase_M20"/>
</dbReference>
<dbReference type="CDD" id="cd05670">
    <property type="entry name" value="M20_Acy1_YkuR-like"/>
    <property type="match status" value="1"/>
</dbReference>
<proteinExistence type="inferred from homology"/>
<organism evidence="8 9">
    <name type="scientific">Mesobacillus persicus</name>
    <dbReference type="NCBI Taxonomy" id="930146"/>
    <lineage>
        <taxon>Bacteria</taxon>
        <taxon>Bacillati</taxon>
        <taxon>Bacillota</taxon>
        <taxon>Bacilli</taxon>
        <taxon>Bacillales</taxon>
        <taxon>Bacillaceae</taxon>
        <taxon>Mesobacillus</taxon>
    </lineage>
</organism>
<dbReference type="Proteomes" id="UP000198553">
    <property type="component" value="Unassembled WGS sequence"/>
</dbReference>
<dbReference type="PIRSF" id="PIRSF005962">
    <property type="entry name" value="Pept_M20D_amidohydro"/>
    <property type="match status" value="1"/>
</dbReference>
<feature type="binding site" evidence="6">
    <location>
        <position position="363"/>
    </location>
    <ligand>
        <name>Mn(2+)</name>
        <dbReference type="ChEBI" id="CHEBI:29035"/>
        <label>2</label>
    </ligand>
</feature>
<feature type="binding site" evidence="6">
    <location>
        <position position="170"/>
    </location>
    <ligand>
        <name>Mn(2+)</name>
        <dbReference type="ChEBI" id="CHEBI:29035"/>
        <label>2</label>
    </ligand>
</feature>
<keyword evidence="6" id="KW-0464">Manganese</keyword>
<evidence type="ECO:0000256" key="5">
    <source>
        <dbReference type="HAMAP-Rule" id="MF_01692"/>
    </source>
</evidence>
<evidence type="ECO:0000313" key="9">
    <source>
        <dbReference type="Proteomes" id="UP000198553"/>
    </source>
</evidence>
<feature type="active site" evidence="5">
    <location>
        <position position="85"/>
    </location>
</feature>
<dbReference type="UniPathway" id="UPA00034">
    <property type="reaction ID" value="UER00024"/>
</dbReference>
<feature type="binding site" evidence="6">
    <location>
        <position position="110"/>
    </location>
    <ligand>
        <name>Mn(2+)</name>
        <dbReference type="ChEBI" id="CHEBI:29035"/>
        <label>2</label>
    </ligand>
</feature>
<dbReference type="GO" id="GO:0046872">
    <property type="term" value="F:metal ion binding"/>
    <property type="evidence" value="ECO:0007669"/>
    <property type="project" value="UniProtKB-KW"/>
</dbReference>
<dbReference type="PANTHER" id="PTHR11014:SF98">
    <property type="entry name" value="N-ACETYLDIAMINOPIMELATE DEACETYLASE"/>
    <property type="match status" value="1"/>
</dbReference>
<feature type="domain" description="Peptidase M20 dimerisation" evidence="7">
    <location>
        <begin position="196"/>
        <end position="286"/>
    </location>
</feature>
<gene>
    <name evidence="8" type="ORF">SAMN05192533_11193</name>
</gene>
<dbReference type="AlphaFoldDB" id="A0A1H8FKM3"/>
<dbReference type="GO" id="GO:0050118">
    <property type="term" value="F:N-acetyldiaminopimelate deacetylase activity"/>
    <property type="evidence" value="ECO:0007669"/>
    <property type="project" value="UniProtKB-UniRule"/>
</dbReference>
<feature type="binding site" evidence="6">
    <location>
        <position position="112"/>
    </location>
    <ligand>
        <name>Mn(2+)</name>
        <dbReference type="ChEBI" id="CHEBI:29035"/>
        <label>2</label>
    </ligand>
</feature>
<comment type="cofactor">
    <cofactor evidence="6">
        <name>Mn(2+)</name>
        <dbReference type="ChEBI" id="CHEBI:29035"/>
    </cofactor>
    <text evidence="6">The Mn(2+) ion enhances activity.</text>
</comment>
<dbReference type="InterPro" id="IPR036264">
    <property type="entry name" value="Bact_exopeptidase_dim_dom"/>
</dbReference>
<comment type="catalytic activity">
    <reaction evidence="5">
        <text>N-acetyl-(2S,6S)-2,6-diaminopimelate + H2O = (2S,6S)-2,6-diaminopimelate + acetate</text>
        <dbReference type="Rhea" id="RHEA:20405"/>
        <dbReference type="ChEBI" id="CHEBI:15377"/>
        <dbReference type="ChEBI" id="CHEBI:30089"/>
        <dbReference type="ChEBI" id="CHEBI:57609"/>
        <dbReference type="ChEBI" id="CHEBI:58767"/>
        <dbReference type="EC" id="3.5.1.47"/>
    </reaction>
</comment>
<dbReference type="EC" id="3.5.1.47" evidence="5"/>
<dbReference type="Pfam" id="PF07687">
    <property type="entry name" value="M20_dimer"/>
    <property type="match status" value="1"/>
</dbReference>
<keyword evidence="1 5" id="KW-0028">Amino-acid biosynthesis</keyword>
<comment type="pathway">
    <text evidence="5">Amino-acid biosynthesis; L-lysine biosynthesis via DAP pathway; LL-2,6-diaminopimelate from (S)-tetrahydrodipicolinate (acetylase route): step 3/3.</text>
</comment>
<dbReference type="STRING" id="930146.SAMN05192533_11193"/>
<dbReference type="EMBL" id="FOBW01000011">
    <property type="protein sequence ID" value="SEN32165.1"/>
    <property type="molecule type" value="Genomic_DNA"/>
</dbReference>
<evidence type="ECO:0000256" key="2">
    <source>
        <dbReference type="ARBA" id="ARBA00022801"/>
    </source>
</evidence>
<dbReference type="InterPro" id="IPR017439">
    <property type="entry name" value="Amidohydrolase"/>
</dbReference>
<evidence type="ECO:0000313" key="8">
    <source>
        <dbReference type="EMBL" id="SEN32165.1"/>
    </source>
</evidence>
<evidence type="ECO:0000256" key="1">
    <source>
        <dbReference type="ARBA" id="ARBA00022605"/>
    </source>
</evidence>
<feature type="active site" description="Proton acceptor" evidence="5">
    <location>
        <position position="144"/>
    </location>
</feature>
<feature type="binding site" evidence="6">
    <location>
        <position position="144"/>
    </location>
    <ligand>
        <name>Mn(2+)</name>
        <dbReference type="ChEBI" id="CHEBI:29035"/>
        <label>2</label>
    </ligand>
</feature>
<dbReference type="GO" id="GO:0009089">
    <property type="term" value="P:lysine biosynthetic process via diaminopimelate"/>
    <property type="evidence" value="ECO:0007669"/>
    <property type="project" value="UniProtKB-UniRule"/>
</dbReference>
<protein>
    <recommendedName>
        <fullName evidence="5">N-acetyldiaminopimelate deacetylase</fullName>
        <ecNumber evidence="5">3.5.1.47</ecNumber>
    </recommendedName>
</protein>
<evidence type="ECO:0000259" key="7">
    <source>
        <dbReference type="Pfam" id="PF07687"/>
    </source>
</evidence>
<dbReference type="Gene3D" id="3.40.630.10">
    <property type="entry name" value="Zn peptidases"/>
    <property type="match status" value="1"/>
</dbReference>
<evidence type="ECO:0000256" key="6">
    <source>
        <dbReference type="PIRSR" id="PIRSR005962-1"/>
    </source>
</evidence>
<keyword evidence="4 5" id="KW-0457">Lysine biosynthesis</keyword>
<dbReference type="SUPFAM" id="SSF55031">
    <property type="entry name" value="Bacterial exopeptidase dimerisation domain"/>
    <property type="match status" value="1"/>
</dbReference>
<evidence type="ECO:0000256" key="3">
    <source>
        <dbReference type="ARBA" id="ARBA00022915"/>
    </source>
</evidence>
<keyword evidence="3 5" id="KW-0220">Diaminopimelate biosynthesis</keyword>
<reference evidence="9" key="1">
    <citation type="submission" date="2016-10" db="EMBL/GenBank/DDBJ databases">
        <authorList>
            <person name="Varghese N."/>
            <person name="Submissions S."/>
        </authorList>
    </citation>
    <scope>NUCLEOTIDE SEQUENCE [LARGE SCALE GENOMIC DNA]</scope>
    <source>
        <strain evidence="9">B48,IBRC-M 10115,DSM 25386,CECT 8001</strain>
    </source>
</reference>
<dbReference type="SUPFAM" id="SSF53187">
    <property type="entry name" value="Zn-dependent exopeptidases"/>
    <property type="match status" value="1"/>
</dbReference>
<sequence length="393" mass="43776">MDVIHAFVLSNFIKGGKLVERFIKVRRDLHRIPELGFQEFKTQKYLLDYLSTLPQANLEIKTWKTGIFVKINGQSPRKVIGYRADIDGLPITEETGYKFQSEHVGNMHACGHDFHMSIALGLITYFTENPISDDLLFMFQPAEEGPGGAEPMLKTDIMQEWKPDMVLALHVAPEYPVGTIATKEGLLFANTSELFIDLKGKGGHAAYPHNTNDMIIAACNLVTQLQSIVSRNVDPLDSAVVTVGKMTGGTVQNIIAEKARIEGTIRTLSPESMAKVKKRLLALVKGIEVGYECEVTVDFGAMYHQVFNDATLTREFMEFAEQLDKVQVVECKEAMTGEDFGYMLKEIPGLMFWLGVGSEYGLHHSKLTPDEGAIETAISLLSRYIEFKGTNDS</sequence>
<dbReference type="GO" id="GO:0019877">
    <property type="term" value="P:diaminopimelate biosynthetic process"/>
    <property type="evidence" value="ECO:0007669"/>
    <property type="project" value="UniProtKB-UniRule"/>
</dbReference>
<comment type="similarity">
    <text evidence="5">Belongs to the peptidase M20A family. N-acetyldiaminopimelate deacetylase subfamily.</text>
</comment>
<dbReference type="InterPro" id="IPR023905">
    <property type="entry name" value="AcetylDAP_deacetylase"/>
</dbReference>
<evidence type="ECO:0000256" key="4">
    <source>
        <dbReference type="ARBA" id="ARBA00023154"/>
    </source>
</evidence>
<dbReference type="NCBIfam" id="TIGR01891">
    <property type="entry name" value="amidohydrolases"/>
    <property type="match status" value="1"/>
</dbReference>
<comment type="function">
    <text evidence="5">Catalyzes the conversion of N-acetyl-diaminopimelate to diaminopimelate and acetate.</text>
</comment>
<dbReference type="Gene3D" id="3.30.70.360">
    <property type="match status" value="1"/>
</dbReference>
<dbReference type="InterPro" id="IPR011650">
    <property type="entry name" value="Peptidase_M20_dimer"/>
</dbReference>
<accession>A0A1H8FKM3</accession>
<dbReference type="FunFam" id="3.30.70.360:FF:000001">
    <property type="entry name" value="N-acetyldiaminopimelate deacetylase"/>
    <property type="match status" value="1"/>
</dbReference>
<dbReference type="Pfam" id="PF01546">
    <property type="entry name" value="Peptidase_M20"/>
    <property type="match status" value="1"/>
</dbReference>
<keyword evidence="9" id="KW-1185">Reference proteome</keyword>
<dbReference type="HAMAP" id="MF_01692">
    <property type="entry name" value="DapEL"/>
    <property type="match status" value="1"/>
</dbReference>
<name>A0A1H8FKM3_9BACI</name>
<keyword evidence="2 5" id="KW-0378">Hydrolase</keyword>
<dbReference type="PANTHER" id="PTHR11014">
    <property type="entry name" value="PEPTIDASE M20 FAMILY MEMBER"/>
    <property type="match status" value="1"/>
</dbReference>
<keyword evidence="6" id="KW-0479">Metal-binding</keyword>